<dbReference type="InterPro" id="IPR004845">
    <property type="entry name" value="T2SS_GspD_CS"/>
</dbReference>
<dbReference type="Gene3D" id="3.30.1370.130">
    <property type="match status" value="1"/>
</dbReference>
<dbReference type="InterPro" id="IPR001775">
    <property type="entry name" value="GspD/PilQ"/>
</dbReference>
<comment type="similarity">
    <text evidence="1">Belongs to the bacterial secretin family.</text>
</comment>
<dbReference type="KEGG" id="alam:RT761_02691"/>
<dbReference type="GO" id="GO:0009306">
    <property type="term" value="P:protein secretion"/>
    <property type="evidence" value="ECO:0007669"/>
    <property type="project" value="InterPro"/>
</dbReference>
<dbReference type="PRINTS" id="PR00811">
    <property type="entry name" value="BCTERIALGSPD"/>
</dbReference>
<keyword evidence="2" id="KW-0732">Signal</keyword>
<organism evidence="4 5">
    <name type="scientific">Atribacter laminatus</name>
    <dbReference type="NCBI Taxonomy" id="2847778"/>
    <lineage>
        <taxon>Bacteria</taxon>
        <taxon>Pseudomonadati</taxon>
        <taxon>Atribacterota</taxon>
        <taxon>Atribacteria</taxon>
        <taxon>Atribacterales</taxon>
        <taxon>Atribacteraceae</taxon>
        <taxon>Atribacter</taxon>
    </lineage>
</organism>
<feature type="domain" description="Type II/III secretion system secretin-like" evidence="3">
    <location>
        <begin position="248"/>
        <end position="405"/>
    </location>
</feature>
<dbReference type="PANTHER" id="PTHR30332:SF17">
    <property type="entry name" value="TYPE IV PILIATION SYSTEM PROTEIN DR_0774-RELATED"/>
    <property type="match status" value="1"/>
</dbReference>
<dbReference type="AlphaFoldDB" id="A0A7T1F3U5"/>
<evidence type="ECO:0000256" key="1">
    <source>
        <dbReference type="RuleBase" id="RU004003"/>
    </source>
</evidence>
<evidence type="ECO:0000259" key="3">
    <source>
        <dbReference type="Pfam" id="PF00263"/>
    </source>
</evidence>
<name>A0A7T1F3U5_ATRLM</name>
<dbReference type="GO" id="GO:0015627">
    <property type="term" value="C:type II protein secretion system complex"/>
    <property type="evidence" value="ECO:0007669"/>
    <property type="project" value="TreeGrafter"/>
</dbReference>
<keyword evidence="5" id="KW-1185">Reference proteome</keyword>
<gene>
    <name evidence="4" type="primary">pilQ</name>
    <name evidence="4" type="ORF">RT761_02691</name>
</gene>
<dbReference type="PROSITE" id="PS00875">
    <property type="entry name" value="T2SP_D"/>
    <property type="match status" value="1"/>
</dbReference>
<feature type="chain" id="PRO_5031178839" evidence="2">
    <location>
        <begin position="28"/>
        <end position="405"/>
    </location>
</feature>
<sequence length="405" mass="44159">MKNSNRFLAVFMAVIIALCFIPLSSFAQELTEPEEEVLDEEILEEPILISNVFYDTDIREALMDIASQAMVTILVDDSVGGFITLEVMDVSLEKALEMVLAPGGFVYKKMDGYYLVSSGSLDSPAFKNITSTVRVDLADLTAEELISILPEYYSQYVKAISGKGFVTITAPDEIIEKIKEIIEITDTPRKQVMLDTVVTEISGEEAENIGIEWGGANTGSYGLQFGELASIGGIFERLERITATLNLLKKEGKARIRSNPRLVVLDGEQGEIRVLRDEYFAITTGSAAFPTTSLETISAGVIMTVSPRIHPDGSITLILSPEVSNVVGAGIQDLPVISRRIASTTVRVKDGETIVIGGLRQLIEVTTKTKVPILGDIPLIGGLFRNKKQTVDDKDIVILITPKII</sequence>
<dbReference type="Pfam" id="PF00263">
    <property type="entry name" value="Secretin"/>
    <property type="match status" value="1"/>
</dbReference>
<dbReference type="PANTHER" id="PTHR30332">
    <property type="entry name" value="PROBABLE GENERAL SECRETION PATHWAY PROTEIN D"/>
    <property type="match status" value="1"/>
</dbReference>
<accession>A0A7T1F3U5</accession>
<evidence type="ECO:0000313" key="5">
    <source>
        <dbReference type="Proteomes" id="UP000594463"/>
    </source>
</evidence>
<dbReference type="InterPro" id="IPR050810">
    <property type="entry name" value="Bact_Secretion_Sys_Channel"/>
</dbReference>
<dbReference type="Proteomes" id="UP000594463">
    <property type="component" value="Chromosome"/>
</dbReference>
<dbReference type="InterPro" id="IPR004846">
    <property type="entry name" value="T2SS/T3SS_dom"/>
</dbReference>
<evidence type="ECO:0000313" key="4">
    <source>
        <dbReference type="EMBL" id="QPM69458.1"/>
    </source>
</evidence>
<dbReference type="EMBL" id="CP065383">
    <property type="protein sequence ID" value="QPM69458.1"/>
    <property type="molecule type" value="Genomic_DNA"/>
</dbReference>
<protein>
    <submittedName>
        <fullName evidence="4">Type IV pilus biogenesis and competence protein PilQ</fullName>
    </submittedName>
</protein>
<dbReference type="PRINTS" id="PR01032">
    <property type="entry name" value="PHAGEIV"/>
</dbReference>
<proteinExistence type="inferred from homology"/>
<dbReference type="RefSeq" id="WP_218111935.1">
    <property type="nucleotide sequence ID" value="NZ_CP065383.1"/>
</dbReference>
<reference evidence="4 5" key="1">
    <citation type="journal article" date="2021" name="Nat. Commun.">
        <title>Isolation of a member of the candidate phylum Atribacteria reveals a unique cell membrane structure.</title>
        <authorList>
            <person name="Taiki K."/>
            <person name="Nobu M.K."/>
            <person name="Kusada H."/>
            <person name="Meng X.-Y."/>
            <person name="Hosoki N."/>
            <person name="Uematsu K."/>
            <person name="Yoshioka H."/>
            <person name="Kamagata Y."/>
            <person name="Tamaki H."/>
        </authorList>
    </citation>
    <scope>NUCLEOTIDE SEQUENCE [LARGE SCALE GENOMIC DNA]</scope>
    <source>
        <strain evidence="4 5">RT761</strain>
    </source>
</reference>
<feature type="signal peptide" evidence="2">
    <location>
        <begin position="1"/>
        <end position="27"/>
    </location>
</feature>
<evidence type="ECO:0000256" key="2">
    <source>
        <dbReference type="SAM" id="SignalP"/>
    </source>
</evidence>